<proteinExistence type="predicted"/>
<dbReference type="KEGG" id="nsr:NS506_02647"/>
<reference evidence="1 2" key="1">
    <citation type="submission" date="2016-10" db="EMBL/GenBank/DDBJ databases">
        <title>Genome sequence of Nocardia seriolae strain EM150506, isolated from Anguila japonica.</title>
        <authorList>
            <person name="Han H.-J."/>
        </authorList>
    </citation>
    <scope>NUCLEOTIDE SEQUENCE [LARGE SCALE GENOMIC DNA]</scope>
    <source>
        <strain evidence="1 2">EM150506</strain>
    </source>
</reference>
<evidence type="ECO:0000313" key="1">
    <source>
        <dbReference type="EMBL" id="APA96709.1"/>
    </source>
</evidence>
<name>A0ABC8ARK9_9NOCA</name>
<dbReference type="RefSeq" id="WP_071343775.1">
    <property type="nucleotide sequence ID" value="NZ_CP017839.1"/>
</dbReference>
<gene>
    <name evidence="1" type="ORF">NS506_02647</name>
</gene>
<dbReference type="AlphaFoldDB" id="A0ABC8ARK9"/>
<protein>
    <submittedName>
        <fullName evidence="1">Uncharacterized protein</fullName>
    </submittedName>
</protein>
<dbReference type="EMBL" id="CP017839">
    <property type="protein sequence ID" value="APA96709.1"/>
    <property type="molecule type" value="Genomic_DNA"/>
</dbReference>
<evidence type="ECO:0000313" key="2">
    <source>
        <dbReference type="Proteomes" id="UP000180166"/>
    </source>
</evidence>
<sequence>MSEELKVEPAVLTQAANGINSIIGQLSDLGIKETGSMGRGFALLALTPLQAGKASVQSTFETFCDRWSWGVRSLVQSANTMAQTVGLAAGRYQMMDEQAKNALKEVYSHLFANPHLTKDQIDKRSLSETLADNPFNNLAHPDYSAKSFQDMSAKMALDAQVIKTVGPQAAANLAALGNPATIVAPTPGTTAPGWNTGALQQAAQILTPEPGVAPGGQVGGR</sequence>
<organism evidence="1 2">
    <name type="scientific">Nocardia seriolae</name>
    <dbReference type="NCBI Taxonomy" id="37332"/>
    <lineage>
        <taxon>Bacteria</taxon>
        <taxon>Bacillati</taxon>
        <taxon>Actinomycetota</taxon>
        <taxon>Actinomycetes</taxon>
        <taxon>Mycobacteriales</taxon>
        <taxon>Nocardiaceae</taxon>
        <taxon>Nocardia</taxon>
    </lineage>
</organism>
<dbReference type="Proteomes" id="UP000180166">
    <property type="component" value="Chromosome"/>
</dbReference>
<accession>A0ABC8ARK9</accession>